<evidence type="ECO:0000313" key="3">
    <source>
        <dbReference type="Proteomes" id="UP000054561"/>
    </source>
</evidence>
<name>A0A0D9QJV6_PLAFR</name>
<dbReference type="OrthoDB" id="386658at2759"/>
<feature type="compositionally biased region" description="Basic and acidic residues" evidence="1">
    <location>
        <begin position="1099"/>
        <end position="1110"/>
    </location>
</feature>
<dbReference type="SUPFAM" id="SSF50978">
    <property type="entry name" value="WD40 repeat-like"/>
    <property type="match status" value="1"/>
</dbReference>
<feature type="compositionally biased region" description="Basic residues" evidence="1">
    <location>
        <begin position="1062"/>
        <end position="1071"/>
    </location>
</feature>
<dbReference type="InterPro" id="IPR036322">
    <property type="entry name" value="WD40_repeat_dom_sf"/>
</dbReference>
<gene>
    <name evidence="2" type="ORF">AK88_03030</name>
</gene>
<feature type="compositionally biased region" description="Polar residues" evidence="1">
    <location>
        <begin position="588"/>
        <end position="599"/>
    </location>
</feature>
<dbReference type="RefSeq" id="XP_012336076.1">
    <property type="nucleotide sequence ID" value="XM_012480653.1"/>
</dbReference>
<dbReference type="GeneID" id="24268344"/>
<dbReference type="OMA" id="YVHGYCG"/>
<evidence type="ECO:0000256" key="1">
    <source>
        <dbReference type="SAM" id="MobiDB-lite"/>
    </source>
</evidence>
<dbReference type="InterPro" id="IPR015943">
    <property type="entry name" value="WD40/YVTN_repeat-like_dom_sf"/>
</dbReference>
<organism evidence="2 3">
    <name type="scientific">Plasmodium fragile</name>
    <dbReference type="NCBI Taxonomy" id="5857"/>
    <lineage>
        <taxon>Eukaryota</taxon>
        <taxon>Sar</taxon>
        <taxon>Alveolata</taxon>
        <taxon>Apicomplexa</taxon>
        <taxon>Aconoidasida</taxon>
        <taxon>Haemosporida</taxon>
        <taxon>Plasmodiidae</taxon>
        <taxon>Plasmodium</taxon>
        <taxon>Plasmodium (Plasmodium)</taxon>
    </lineage>
</organism>
<protein>
    <submittedName>
        <fullName evidence="2">Uncharacterized protein</fullName>
    </submittedName>
</protein>
<dbReference type="EMBL" id="KQ001676">
    <property type="protein sequence ID" value="KJP87350.1"/>
    <property type="molecule type" value="Genomic_DNA"/>
</dbReference>
<sequence>MIKAKRIEFTPQYVHGYCGGRNNIFKFANRKVIYPVDNLVVVYDLLDTVQSIFAEHLNEVTLVRCTERGRTVLSVEESNSHVRIYLWDKHNFKILSKIKIKKKHFLDLEFLNDEDIFLLCKWAGKLVCLVLSVESCRDQGVRLRLSNARVLNGVEGCYEAAQRKRRQNAEHDENCVKRGNREEAITKLERRLMGRAATEGSSAFWLFRKKRARPGAHIIANRRVRGATPDKSYFRKIAATDAANIVQVEERRKGGYTHYEITFVIPFMKEKKRSNRVLTEFRVSVPIHNNVCIYNGEYMLCYVLKNGILYERLRSERVMNASFLNDGRFSRPEQGLHFFSFLSMELFVNGLRLCDVSGEMARDESHGEFPPWTDGSVAEQIISEGNPPNQDPIMNEAQLNLKKCVANQFDNFLGDEISAIAVVTCLCVKEGDDIDVVLKLQEGVKHGDRNNNAQLHPQKGRNAKKVPSRRKKFLVVGTKRGVIIVVDFRRPHRVEHVRKISAHGIVSIFTHQNWVVVLSCSGVLHFLGMPNYETSKSVDIFCSWGEDSPSVGSSRLSTMRGTSDCTLVDRGSLNSFGGSPPSSMSGVQRGNNPSRNCTEQKGKGSSGGLSSSVKQGPTLNEKDSKRIVCASCLLDIYTLVLGTSNDEVVLHNLISNETCSINKQRQKINCFSLDSDHIFYNVERCLYKMSLIHYNSPVKVVTLTEGSISSFVFLSSGVLICGTVRGSLCFFAVSEARAKVINKVHMKDFGAAGLRVARCVRGIPNIPGGMCRLGREDEHEKSSKKKTPNEVICSISKVLPNWRVVKRRNGGEMDGLAPRGEQISWLILNKGRNILLCATERCIYLFRIHVGGNEKVDLRYLRCLYFGQTIVHVNLVPNYHNLFYVAVREGIHNTSSGNRYNYHLCSFSCSNSRRVKMIDLCRKVLLESTRLCPFLLPRGGRFGLLKDKVVCLLNPYTFAVYSCGVRKGSRRDQANVQRGVSSHVSCVTSWGELSSRGKIYSKGKTTTCSFRSARMSVSLFWKSGKTDRGGPNESTLRQGAQRELGEAAKGDPHKKEDIYKAPLRKHHHVNHKQGTGKLKPRSEATLKGVPNLSRGSGQAKERQEEGNRRKMKDYTKYKLLKNIFQKRKSLESDGFFLGANRQGALDMGERHKTHLGVPPVGEGHEGVEKNTSLRGHSGYIQMNEEEEDYNDDEPISNQCNGDAIDQEKVTKRTTLRMCSPEDSVKKYLSKYLGVVIVHEGVERGKTCNNAEENPDGATGGKDEEVYFPLSEGIISKVNTRKLHIGRNSTQGGFPTQGISVKPLRTDKDVGRTKLKGKKTLIREKGLNGGFPRGISHNGVRCNHRGDAKCGTRSSTSTRACDKREVCVKGGEALRGSRSRVDDYIDGINKDVVKLNNHMHRMFNREGSNAKWSPPCVVKQGENGPSTFFKTNQKNDPQKICRMKTQNDKIKPEEARNNVVLRQTGKNIQSRENEELKCPLNMCKMQEKGKDDGGKTLVDDMVTSPRDYTNVYIKAPFAINSIEIVPDHR</sequence>
<keyword evidence="3" id="KW-1185">Reference proteome</keyword>
<feature type="compositionally biased region" description="Low complexity" evidence="1">
    <location>
        <begin position="575"/>
        <end position="586"/>
    </location>
</feature>
<dbReference type="VEuPathDB" id="PlasmoDB:AK88_03030"/>
<dbReference type="Gene3D" id="2.130.10.10">
    <property type="entry name" value="YVTN repeat-like/Quinoprotein amine dehydrogenase"/>
    <property type="match status" value="1"/>
</dbReference>
<accession>A0A0D9QJV6</accession>
<feature type="region of interest" description="Disordered" evidence="1">
    <location>
        <begin position="1059"/>
        <end position="1110"/>
    </location>
</feature>
<feature type="region of interest" description="Disordered" evidence="1">
    <location>
        <begin position="571"/>
        <end position="618"/>
    </location>
</feature>
<evidence type="ECO:0000313" key="2">
    <source>
        <dbReference type="EMBL" id="KJP87350.1"/>
    </source>
</evidence>
<reference evidence="2 3" key="1">
    <citation type="submission" date="2014-03" db="EMBL/GenBank/DDBJ databases">
        <title>The Genome Sequence of Plasmodium fragile nilgiri.</title>
        <authorList>
            <consortium name="The Broad Institute Genomics Platform"/>
            <consortium name="The Broad Institute Genome Sequencing Center for Infectious Disease"/>
            <person name="Neafsey D."/>
            <person name="Duraisingh M."/>
            <person name="Young S.K."/>
            <person name="Zeng Q."/>
            <person name="Gargeya S."/>
            <person name="Abouelleil A."/>
            <person name="Alvarado L."/>
            <person name="Chapman S.B."/>
            <person name="Gainer-Dewar J."/>
            <person name="Goldberg J."/>
            <person name="Griggs A."/>
            <person name="Gujja S."/>
            <person name="Hansen M."/>
            <person name="Howarth C."/>
            <person name="Imamovic A."/>
            <person name="Larimer J."/>
            <person name="Pearson M."/>
            <person name="Poon T.W."/>
            <person name="Priest M."/>
            <person name="Roberts A."/>
            <person name="Saif S."/>
            <person name="Shea T."/>
            <person name="Sykes S."/>
            <person name="Wortman J."/>
            <person name="Nusbaum C."/>
            <person name="Birren B."/>
        </authorList>
    </citation>
    <scope>NUCLEOTIDE SEQUENCE [LARGE SCALE GENOMIC DNA]</scope>
    <source>
        <strain evidence="3">nilgiri</strain>
    </source>
</reference>
<proteinExistence type="predicted"/>
<dbReference type="Proteomes" id="UP000054561">
    <property type="component" value="Unassembled WGS sequence"/>
</dbReference>